<feature type="compositionally biased region" description="Acidic residues" evidence="1">
    <location>
        <begin position="41"/>
        <end position="71"/>
    </location>
</feature>
<evidence type="ECO:0000256" key="1">
    <source>
        <dbReference type="SAM" id="MobiDB-lite"/>
    </source>
</evidence>
<feature type="region of interest" description="Disordered" evidence="1">
    <location>
        <begin position="34"/>
        <end position="79"/>
    </location>
</feature>
<organism evidence="2 3">
    <name type="scientific">Cryptotermes secundus</name>
    <dbReference type="NCBI Taxonomy" id="105785"/>
    <lineage>
        <taxon>Eukaryota</taxon>
        <taxon>Metazoa</taxon>
        <taxon>Ecdysozoa</taxon>
        <taxon>Arthropoda</taxon>
        <taxon>Hexapoda</taxon>
        <taxon>Insecta</taxon>
        <taxon>Pterygota</taxon>
        <taxon>Neoptera</taxon>
        <taxon>Polyneoptera</taxon>
        <taxon>Dictyoptera</taxon>
        <taxon>Blattodea</taxon>
        <taxon>Blattoidea</taxon>
        <taxon>Termitoidae</taxon>
        <taxon>Kalotermitidae</taxon>
        <taxon>Cryptotermitinae</taxon>
        <taxon>Cryptotermes</taxon>
    </lineage>
</organism>
<keyword evidence="3" id="KW-1185">Reference proteome</keyword>
<feature type="non-terminal residue" evidence="2">
    <location>
        <position position="79"/>
    </location>
</feature>
<evidence type="ECO:0000313" key="2">
    <source>
        <dbReference type="EMBL" id="PNF41044.1"/>
    </source>
</evidence>
<accession>A0A2J7RJN5</accession>
<dbReference type="EMBL" id="NEVH01002990">
    <property type="protein sequence ID" value="PNF41044.1"/>
    <property type="molecule type" value="Genomic_DNA"/>
</dbReference>
<sequence>MWNRNVKTESTLQYLNQQYNPMYSMMLGRLTNKTLEAASDVSDDDDDEDDEEEDEEEEEEEEEDEEEEDNDNGVGEGDR</sequence>
<dbReference type="Proteomes" id="UP000235965">
    <property type="component" value="Unassembled WGS sequence"/>
</dbReference>
<comment type="caution">
    <text evidence="2">The sequence shown here is derived from an EMBL/GenBank/DDBJ whole genome shotgun (WGS) entry which is preliminary data.</text>
</comment>
<dbReference type="OrthoDB" id="8685330at2759"/>
<protein>
    <submittedName>
        <fullName evidence="2">Uncharacterized protein</fullName>
    </submittedName>
</protein>
<name>A0A2J7RJN5_9NEOP</name>
<gene>
    <name evidence="2" type="ORF">B7P43_G08224</name>
</gene>
<reference evidence="2 3" key="1">
    <citation type="submission" date="2017-12" db="EMBL/GenBank/DDBJ databases">
        <title>Hemimetabolous genomes reveal molecular basis of termite eusociality.</title>
        <authorList>
            <person name="Harrison M.C."/>
            <person name="Jongepier E."/>
            <person name="Robertson H.M."/>
            <person name="Arning N."/>
            <person name="Bitard-Feildel T."/>
            <person name="Chao H."/>
            <person name="Childers C.P."/>
            <person name="Dinh H."/>
            <person name="Doddapaneni H."/>
            <person name="Dugan S."/>
            <person name="Gowin J."/>
            <person name="Greiner C."/>
            <person name="Han Y."/>
            <person name="Hu H."/>
            <person name="Hughes D.S.T."/>
            <person name="Huylmans A.-K."/>
            <person name="Kemena C."/>
            <person name="Kremer L.P.M."/>
            <person name="Lee S.L."/>
            <person name="Lopez-Ezquerra A."/>
            <person name="Mallet L."/>
            <person name="Monroy-Kuhn J.M."/>
            <person name="Moser A."/>
            <person name="Murali S.C."/>
            <person name="Muzny D.M."/>
            <person name="Otani S."/>
            <person name="Piulachs M.-D."/>
            <person name="Poelchau M."/>
            <person name="Qu J."/>
            <person name="Schaub F."/>
            <person name="Wada-Katsumata A."/>
            <person name="Worley K.C."/>
            <person name="Xie Q."/>
            <person name="Ylla G."/>
            <person name="Poulsen M."/>
            <person name="Gibbs R.A."/>
            <person name="Schal C."/>
            <person name="Richards S."/>
            <person name="Belles X."/>
            <person name="Korb J."/>
            <person name="Bornberg-Bauer E."/>
        </authorList>
    </citation>
    <scope>NUCLEOTIDE SEQUENCE [LARGE SCALE GENOMIC DNA]</scope>
    <source>
        <tissue evidence="2">Whole body</tissue>
    </source>
</reference>
<proteinExistence type="predicted"/>
<dbReference type="AlphaFoldDB" id="A0A2J7RJN5"/>
<evidence type="ECO:0000313" key="3">
    <source>
        <dbReference type="Proteomes" id="UP000235965"/>
    </source>
</evidence>